<evidence type="ECO:0000313" key="5">
    <source>
        <dbReference type="EMBL" id="QAY69810.1"/>
    </source>
</evidence>
<keyword evidence="2" id="KW-1133">Transmembrane helix</keyword>
<dbReference type="InterPro" id="IPR002035">
    <property type="entry name" value="VWF_A"/>
</dbReference>
<keyword evidence="2" id="KW-0472">Membrane</keyword>
<dbReference type="SMART" id="SM00327">
    <property type="entry name" value="VWA"/>
    <property type="match status" value="1"/>
</dbReference>
<feature type="domain" description="VWFA" evidence="4">
    <location>
        <begin position="345"/>
        <end position="569"/>
    </location>
</feature>
<dbReference type="InterPro" id="IPR036465">
    <property type="entry name" value="vWFA_dom_sf"/>
</dbReference>
<dbReference type="OrthoDB" id="134475at2"/>
<dbReference type="Gene3D" id="3.40.50.410">
    <property type="entry name" value="von Willebrand factor, type A domain"/>
    <property type="match status" value="1"/>
</dbReference>
<evidence type="ECO:0000313" key="6">
    <source>
        <dbReference type="Proteomes" id="UP000292118"/>
    </source>
</evidence>
<keyword evidence="2" id="KW-0812">Transmembrane</keyword>
<protein>
    <submittedName>
        <fullName evidence="5">VWA domain-containing protein</fullName>
    </submittedName>
</protein>
<feature type="compositionally biased region" description="Low complexity" evidence="1">
    <location>
        <begin position="57"/>
        <end position="66"/>
    </location>
</feature>
<reference evidence="5 6" key="1">
    <citation type="submission" date="2019-01" db="EMBL/GenBank/DDBJ databases">
        <title>Genome sequencing of strain FW10M-9.</title>
        <authorList>
            <person name="Heo J."/>
            <person name="Kim S.-J."/>
            <person name="Kim J.-S."/>
            <person name="Hong S.-B."/>
            <person name="Kwon S.-W."/>
        </authorList>
    </citation>
    <scope>NUCLEOTIDE SEQUENCE [LARGE SCALE GENOMIC DNA]</scope>
    <source>
        <strain evidence="5 6">FW10M-9</strain>
    </source>
</reference>
<dbReference type="CDD" id="cd00198">
    <property type="entry name" value="vWFA"/>
    <property type="match status" value="1"/>
</dbReference>
<dbReference type="KEGG" id="xya:ET471_06960"/>
<feature type="transmembrane region" description="Helical" evidence="2">
    <location>
        <begin position="1821"/>
        <end position="1840"/>
    </location>
</feature>
<feature type="region of interest" description="Disordered" evidence="1">
    <location>
        <begin position="1223"/>
        <end position="1248"/>
    </location>
</feature>
<feature type="signal peptide" evidence="3">
    <location>
        <begin position="1"/>
        <end position="20"/>
    </location>
</feature>
<keyword evidence="3" id="KW-0732">Signal</keyword>
<proteinExistence type="predicted"/>
<dbReference type="PROSITE" id="PS50234">
    <property type="entry name" value="VWFA"/>
    <property type="match status" value="1"/>
</dbReference>
<name>A0A4P6F1W7_9MICO</name>
<feature type="region of interest" description="Disordered" evidence="1">
    <location>
        <begin position="1786"/>
        <end position="1811"/>
    </location>
</feature>
<dbReference type="RefSeq" id="WP_129187200.1">
    <property type="nucleotide sequence ID" value="NZ_CP035493.1"/>
</dbReference>
<accession>A0A4P6F1W7</accession>
<feature type="region of interest" description="Disordered" evidence="1">
    <location>
        <begin position="18"/>
        <end position="95"/>
    </location>
</feature>
<evidence type="ECO:0000256" key="1">
    <source>
        <dbReference type="SAM" id="MobiDB-lite"/>
    </source>
</evidence>
<feature type="compositionally biased region" description="Pro residues" evidence="1">
    <location>
        <begin position="1789"/>
        <end position="1803"/>
    </location>
</feature>
<evidence type="ECO:0000256" key="3">
    <source>
        <dbReference type="SAM" id="SignalP"/>
    </source>
</evidence>
<feature type="compositionally biased region" description="Low complexity" evidence="1">
    <location>
        <begin position="18"/>
        <end position="39"/>
    </location>
</feature>
<sequence>MTALALTLVSGGLFVTSAAADDADPTAVAVESAEVTAPVEPAPDDEVRDDEAATMPDGTSDGSSPADDGDGDGDEDGRSVDMQAGTSARAHAPPAAQDGFVEIETALTHAPPAYAPAAAEALPVADPVYAHIRVDAGADRTGLSAWSTGRLPLDEVTGLAGVVLRLHRATGASAAGTVDAPVDYDWARAVTDANGVATFRVPIVTGLSCTQAVGSTLAGSQNSIPANSTDRACFDESGAFANARFWVIQEGFEATDGATVDATNDWFMNQTLRTGATGPSPSDAFQYRFLTAAISSNQTAANPQASGVDFMHQESTSTDNLRLRSGGVWQNSRQNPSLPAQCGLNVALVMDLSSSMTVAGSPNQVPLMLDAADGLVQSLVGTPTRISAYNFGWNSPISGSHANVSGDANGPARSIASQVDATKFKAAYRSWATRSGTHATNWDQALWTVHQQNAKRAAADTYDLVVFMTDGNPTAYGLLGTSTSTTNGRGSQNARIDVEAAVFAANALKASGTRILAAGVGTAVTDAASVHNLTAISGQTQFAAGTSLGDADVFRSNDWSALRAALRDFAVESCTPSLSINKIEVPADFDASTISFDADGRPLVNGGQPGAGWSFSAVPADDAPFKVAGSGPFVTNASGSVNIPLDVSPQANQTDPGRISISEELKPGWEIVPQDGHNASCIYTTVGAGGFTRIGVMDTGFGTANPGADLSMIGESMVTCWVVNRAPAPLTASATAVGQYDTGWSWELDKSSMDDGKTVTLVPGTALPVTYTLDVAATPTNANFTASGEVVVSNPNGDAMPLDGVQVLVNGVAVELSGPTQVGAETSVALRWERTFGSTDPRPLNVLVTIDGVDQPGTVGTFTGLERNRTAVLADAFADAVLERFPLLADHFDDITLDVDGWRDQEGAVTAAGTPTWQFVYERKLGPLNAGETFEFTNVAILTPEDGDPIVDETTTTLVTREDLAVTADVTVEAQRTFDWSIEKLVRLAGSNGVWGPSAGPVVAGADGTREFEYRLVVTPGPISDSSFVATFDGIEVTNPNPVDVKLTSITPTVTIDDAVSQTFQVNEPGPWVVPAATKSGDGVTTAGVATFAVESVVVDADTVDALRAGDFRFDVEIAWDGGELGSPASSATATAPDDVEVTWEWSFTNHVVHVFDDMTNPDEPVYLGTVHWMDGVTSVAAGVAVAEPGWTGSGAERHAVFTYTLDAGVGEHLNVTWLQTPVDGEDAPESEGPPAAEDGTPDTDNPWVDDALVVVEAGLVAAIPVIDGTNHVDYDWAITKTVTSDDDVETVAGEDVEFAYLLTVTSERQVENLYVSGEVTLTNPSSGAIDVDSVVVMVGGVEATLDGVVTAVPARGPDGVGSARIGFTATLPGTLVDSDLPLPVVATVVSLPDGQPATETAETELGADDVERTVTNQTAEVRDSFPEFAEQFGDEKGEVWLDAAEADRWEFAYTANRGATVPDGGAEAFPNVATVVPDLGTPPTDEWEDDQPEGDLEDTAVVIVRTPVVYDLALRSWVSELYRPGVGVISTRFEVAERPGAPAAPVPFVTYDNPDADVQVGDIIISTVRVFNQGNRTARVDRMVKYMYPGLELTSSAAVPGHDDTLAEWEIGDSGDAYLSFDEGIVLAPGQYQTMHAFQRVTSELQDDDTLEDQFDDAGRPFREVRTFTEIAAFSGWVHEEPVVTEQVVAPVAFAFSDGVGMTSRAEATPLAEVHDGVLGSWVESTPGGLVEDVDSVPGTADHRVPFDAVSVRWVDMEINQSVGEQDEDDHDGTTIRVMSAVYVPGETPDPTPPAPATPAPTLPGVSAETGGTALGGNGWVLAALGGLGLTALVSLMVLRRREVASRD</sequence>
<organism evidence="5 6">
    <name type="scientific">Xylanimonas protaetiae</name>
    <dbReference type="NCBI Taxonomy" id="2509457"/>
    <lineage>
        <taxon>Bacteria</taxon>
        <taxon>Bacillati</taxon>
        <taxon>Actinomycetota</taxon>
        <taxon>Actinomycetes</taxon>
        <taxon>Micrococcales</taxon>
        <taxon>Promicromonosporaceae</taxon>
        <taxon>Xylanimonas</taxon>
    </lineage>
</organism>
<dbReference type="EMBL" id="CP035493">
    <property type="protein sequence ID" value="QAY69810.1"/>
    <property type="molecule type" value="Genomic_DNA"/>
</dbReference>
<evidence type="ECO:0000256" key="2">
    <source>
        <dbReference type="SAM" id="Phobius"/>
    </source>
</evidence>
<evidence type="ECO:0000259" key="4">
    <source>
        <dbReference type="PROSITE" id="PS50234"/>
    </source>
</evidence>
<dbReference type="SUPFAM" id="SSF53300">
    <property type="entry name" value="vWA-like"/>
    <property type="match status" value="1"/>
</dbReference>
<gene>
    <name evidence="5" type="ORF">ET471_06960</name>
</gene>
<feature type="chain" id="PRO_5020246867" evidence="3">
    <location>
        <begin position="21"/>
        <end position="1849"/>
    </location>
</feature>
<keyword evidence="6" id="KW-1185">Reference proteome</keyword>
<dbReference type="Proteomes" id="UP000292118">
    <property type="component" value="Chromosome"/>
</dbReference>